<sequence length="421" mass="45085">MSSFAASGGLGADEPGTVGVDEVLRQVLQDDQEEWEYEYSTTETETYYLTLELSYPEFKDRATRAPHHSRGGYYKNWTDQSAAYSRASAGKPKDGIDGMQSDEDGDGDLGGDGPEDDEDENDGPDENYDADGTPLDPMLQAASKGAGTGDRTSAKGKAAASGKPPGNDNEDDPKMLEDIQILELHSEHPVISYRGRIFEGEWAEVIGTEAILARHDKGAPLPALRNLADDIDVLAASSSRIMTKEKVAKRKDAGVDALAAIKEEWNIRIPVGKDKQGERAQQVGFLENLIALKKRRGDTDNVTVYAMDGAGKDWDDRHGPDYRPRVRRKPTTGDGEGDGAGAGGQGKRGGRRRRRPVGPGGKYVLAAGQEVRPELSTPTPSRWDDLSRPGNAQEGAPGGQDGGGEIAGAGLAEDMPMSGCE</sequence>
<keyword evidence="4" id="KW-1185">Reference proteome</keyword>
<evidence type="ECO:0000313" key="4">
    <source>
        <dbReference type="Proteomes" id="UP000054481"/>
    </source>
</evidence>
<feature type="domain" description="Transcription factor TFIIIC triple barrel" evidence="2">
    <location>
        <begin position="42"/>
        <end position="245"/>
    </location>
</feature>
<dbReference type="Proteomes" id="UP000054481">
    <property type="component" value="Unassembled WGS sequence"/>
</dbReference>
<feature type="compositionally biased region" description="Acidic residues" evidence="1">
    <location>
        <begin position="100"/>
        <end position="129"/>
    </location>
</feature>
<dbReference type="EMBL" id="KQ030512">
    <property type="protein sequence ID" value="KJZ76292.1"/>
    <property type="molecule type" value="Genomic_DNA"/>
</dbReference>
<name>A0A0F8A1K7_9HYPO</name>
<feature type="region of interest" description="Disordered" evidence="1">
    <location>
        <begin position="309"/>
        <end position="421"/>
    </location>
</feature>
<feature type="region of interest" description="Disordered" evidence="1">
    <location>
        <begin position="83"/>
        <end position="173"/>
    </location>
</feature>
<protein>
    <recommendedName>
        <fullName evidence="2">Transcription factor TFIIIC triple barrel domain-containing protein</fullName>
    </recommendedName>
</protein>
<dbReference type="AlphaFoldDB" id="A0A0F8A1K7"/>
<organism evidence="3 4">
    <name type="scientific">Hirsutella minnesotensis 3608</name>
    <dbReference type="NCBI Taxonomy" id="1043627"/>
    <lineage>
        <taxon>Eukaryota</taxon>
        <taxon>Fungi</taxon>
        <taxon>Dikarya</taxon>
        <taxon>Ascomycota</taxon>
        <taxon>Pezizomycotina</taxon>
        <taxon>Sordariomycetes</taxon>
        <taxon>Hypocreomycetidae</taxon>
        <taxon>Hypocreales</taxon>
        <taxon>Ophiocordycipitaceae</taxon>
        <taxon>Hirsutella</taxon>
    </lineage>
</organism>
<feature type="compositionally biased region" description="Gly residues" evidence="1">
    <location>
        <begin position="338"/>
        <end position="347"/>
    </location>
</feature>
<feature type="compositionally biased region" description="Gly residues" evidence="1">
    <location>
        <begin position="396"/>
        <end position="407"/>
    </location>
</feature>
<gene>
    <name evidence="3" type="ORF">HIM_04374</name>
</gene>
<proteinExistence type="predicted"/>
<evidence type="ECO:0000256" key="1">
    <source>
        <dbReference type="SAM" id="MobiDB-lite"/>
    </source>
</evidence>
<feature type="compositionally biased region" description="Low complexity" evidence="1">
    <location>
        <begin position="155"/>
        <end position="166"/>
    </location>
</feature>
<feature type="compositionally biased region" description="Basic and acidic residues" evidence="1">
    <location>
        <begin position="310"/>
        <end position="324"/>
    </location>
</feature>
<dbReference type="Gene3D" id="2.60.40.4370">
    <property type="match status" value="1"/>
</dbReference>
<dbReference type="OrthoDB" id="1877767at2759"/>
<dbReference type="InterPro" id="IPR019481">
    <property type="entry name" value="TFIIIC_triple_barrel"/>
</dbReference>
<evidence type="ECO:0000259" key="2">
    <source>
        <dbReference type="Pfam" id="PF10419"/>
    </source>
</evidence>
<reference evidence="3 4" key="1">
    <citation type="journal article" date="2014" name="Genome Biol. Evol.">
        <title>Comparative genomics and transcriptomics analyses reveal divergent lifestyle features of nematode endoparasitic fungus Hirsutella minnesotensis.</title>
        <authorList>
            <person name="Lai Y."/>
            <person name="Liu K."/>
            <person name="Zhang X."/>
            <person name="Zhang X."/>
            <person name="Li K."/>
            <person name="Wang N."/>
            <person name="Shu C."/>
            <person name="Wu Y."/>
            <person name="Wang C."/>
            <person name="Bushley K.E."/>
            <person name="Xiang M."/>
            <person name="Liu X."/>
        </authorList>
    </citation>
    <scope>NUCLEOTIDE SEQUENCE [LARGE SCALE GENOMIC DNA]</scope>
    <source>
        <strain evidence="3 4">3608</strain>
    </source>
</reference>
<evidence type="ECO:0000313" key="3">
    <source>
        <dbReference type="EMBL" id="KJZ76292.1"/>
    </source>
</evidence>
<dbReference type="Pfam" id="PF10419">
    <property type="entry name" value="TFIIIC_sub6"/>
    <property type="match status" value="1"/>
</dbReference>
<accession>A0A0F8A1K7</accession>